<sequence length="240" mass="25810">MTAHLAGVTGSPVLDNVLAGAAIVAVLVVIGVVMLGRGRGARVAAAEHWFRAFAAERDGTFHSGQSGVSAVPSFGVRHPTGRPLGESGGHPWVEFRHRDHAVLGADGSELYRAFSDHIERRDQHYVQVSVPPSPLLCVGKAQAVPAEIRDRSTRFKTMDKAFDAVYVVYTSDTAVADDVLDADLRAWLLRGLGDRPFAVEGGSVRTWGAGHLSRPTLIAEADFLLGLTDQLPARLWQRST</sequence>
<keyword evidence="1" id="KW-1133">Transmembrane helix</keyword>
<dbReference type="Proteomes" id="UP001597419">
    <property type="component" value="Unassembled WGS sequence"/>
</dbReference>
<protein>
    <recommendedName>
        <fullName evidence="4">Secreted protein</fullName>
    </recommendedName>
</protein>
<feature type="transmembrane region" description="Helical" evidence="1">
    <location>
        <begin position="17"/>
        <end position="35"/>
    </location>
</feature>
<evidence type="ECO:0008006" key="4">
    <source>
        <dbReference type="Google" id="ProtNLM"/>
    </source>
</evidence>
<gene>
    <name evidence="2" type="ORF">ACFSYJ_12510</name>
</gene>
<dbReference type="EMBL" id="JBHUKU010000006">
    <property type="protein sequence ID" value="MFD2459425.1"/>
    <property type="molecule type" value="Genomic_DNA"/>
</dbReference>
<dbReference type="RefSeq" id="WP_345396610.1">
    <property type="nucleotide sequence ID" value="NZ_BAABHG010000008.1"/>
</dbReference>
<evidence type="ECO:0000256" key="1">
    <source>
        <dbReference type="SAM" id="Phobius"/>
    </source>
</evidence>
<comment type="caution">
    <text evidence="2">The sequence shown here is derived from an EMBL/GenBank/DDBJ whole genome shotgun (WGS) entry which is preliminary data.</text>
</comment>
<reference evidence="3" key="1">
    <citation type="journal article" date="2019" name="Int. J. Syst. Evol. Microbiol.">
        <title>The Global Catalogue of Microorganisms (GCM) 10K type strain sequencing project: providing services to taxonomists for standard genome sequencing and annotation.</title>
        <authorList>
            <consortium name="The Broad Institute Genomics Platform"/>
            <consortium name="The Broad Institute Genome Sequencing Center for Infectious Disease"/>
            <person name="Wu L."/>
            <person name="Ma J."/>
        </authorList>
    </citation>
    <scope>NUCLEOTIDE SEQUENCE [LARGE SCALE GENOMIC DNA]</scope>
    <source>
        <strain evidence="3">CGMCC 4.7643</strain>
    </source>
</reference>
<keyword evidence="1" id="KW-0812">Transmembrane</keyword>
<keyword evidence="1" id="KW-0472">Membrane</keyword>
<evidence type="ECO:0000313" key="2">
    <source>
        <dbReference type="EMBL" id="MFD2459425.1"/>
    </source>
</evidence>
<proteinExistence type="predicted"/>
<keyword evidence="3" id="KW-1185">Reference proteome</keyword>
<organism evidence="2 3">
    <name type="scientific">Amycolatopsis samaneae</name>
    <dbReference type="NCBI Taxonomy" id="664691"/>
    <lineage>
        <taxon>Bacteria</taxon>
        <taxon>Bacillati</taxon>
        <taxon>Actinomycetota</taxon>
        <taxon>Actinomycetes</taxon>
        <taxon>Pseudonocardiales</taxon>
        <taxon>Pseudonocardiaceae</taxon>
        <taxon>Amycolatopsis</taxon>
    </lineage>
</organism>
<name>A0ABW5GGE4_9PSEU</name>
<accession>A0ABW5GGE4</accession>
<evidence type="ECO:0000313" key="3">
    <source>
        <dbReference type="Proteomes" id="UP001597419"/>
    </source>
</evidence>